<protein>
    <submittedName>
        <fullName evidence="1">Uncharacterized protein</fullName>
    </submittedName>
</protein>
<evidence type="ECO:0000313" key="2">
    <source>
        <dbReference type="Proteomes" id="UP000268696"/>
    </source>
</evidence>
<proteinExistence type="predicted"/>
<organism evidence="1 2">
    <name type="scientific">Pseudomonas synxantha</name>
    <dbReference type="NCBI Taxonomy" id="47883"/>
    <lineage>
        <taxon>Bacteria</taxon>
        <taxon>Pseudomonadati</taxon>
        <taxon>Pseudomonadota</taxon>
        <taxon>Gammaproteobacteria</taxon>
        <taxon>Pseudomonadales</taxon>
        <taxon>Pseudomonadaceae</taxon>
        <taxon>Pseudomonas</taxon>
    </lineage>
</organism>
<dbReference type="AlphaFoldDB" id="A0A3G7U3D9"/>
<reference evidence="1 2" key="1">
    <citation type="submission" date="2018-03" db="EMBL/GenBank/DDBJ databases">
        <title>Diversity of phytobeneficial traits revealed by whole-genome analysis of worldwide-isolated phenazine-producing Pseudomonas spp.</title>
        <authorList>
            <person name="Biessy A."/>
            <person name="Novinscak A."/>
            <person name="Blom J."/>
            <person name="Leger G."/>
            <person name="Thomashow L.S."/>
            <person name="Cazorla F.M."/>
            <person name="Josic D."/>
            <person name="Filion M."/>
        </authorList>
    </citation>
    <scope>NUCLEOTIDE SEQUENCE [LARGE SCALE GENOMIC DNA]</scope>
    <source>
        <strain evidence="1 2">30B</strain>
    </source>
</reference>
<evidence type="ECO:0000313" key="1">
    <source>
        <dbReference type="EMBL" id="AZE53884.1"/>
    </source>
</evidence>
<sequence length="45" mass="5242">MPETATGNFVPLTKQGQGHQTLTYKKHRKFLQVKMLIQRFHTLST</sequence>
<accession>A0A3G7U3D9</accession>
<dbReference type="Proteomes" id="UP000268696">
    <property type="component" value="Chromosome"/>
</dbReference>
<dbReference type="EMBL" id="CP027754">
    <property type="protein sequence ID" value="AZE53884.1"/>
    <property type="molecule type" value="Genomic_DNA"/>
</dbReference>
<name>A0A3G7U3D9_9PSED</name>
<gene>
    <name evidence="1" type="ORF">C4K03_1714</name>
</gene>